<keyword evidence="2" id="KW-1185">Reference proteome</keyword>
<dbReference type="Gene3D" id="3.40.50.1860">
    <property type="match status" value="1"/>
</dbReference>
<name>A0ABS9SQ00_9BACT</name>
<evidence type="ECO:0000313" key="2">
    <source>
        <dbReference type="Proteomes" id="UP001202248"/>
    </source>
</evidence>
<comment type="caution">
    <text evidence="1">The sequence shown here is derived from an EMBL/GenBank/DDBJ whole genome shotgun (WGS) entry which is preliminary data.</text>
</comment>
<dbReference type="InterPro" id="IPR001920">
    <property type="entry name" value="Asp/Glu_race"/>
</dbReference>
<reference evidence="1 2" key="1">
    <citation type="submission" date="2022-02" db="EMBL/GenBank/DDBJ databases">
        <authorList>
            <person name="Min J."/>
        </authorList>
    </citation>
    <scope>NUCLEOTIDE SEQUENCE [LARGE SCALE GENOMIC DNA]</scope>
    <source>
        <strain evidence="1 2">GR10-1</strain>
    </source>
</reference>
<proteinExistence type="predicted"/>
<dbReference type="Proteomes" id="UP001202248">
    <property type="component" value="Unassembled WGS sequence"/>
</dbReference>
<accession>A0ABS9SQ00</accession>
<dbReference type="SUPFAM" id="SSF53681">
    <property type="entry name" value="Aspartate/glutamate racemase"/>
    <property type="match status" value="1"/>
</dbReference>
<protein>
    <submittedName>
        <fullName evidence="1">Uncharacterized protein</fullName>
    </submittedName>
</protein>
<dbReference type="EMBL" id="JAKWBL010000004">
    <property type="protein sequence ID" value="MCH5600451.1"/>
    <property type="molecule type" value="Genomic_DNA"/>
</dbReference>
<gene>
    <name evidence="1" type="ORF">MKP09_22300</name>
</gene>
<sequence length="92" mass="10717">MKKLGLVGGISWVSTTDYYRYINEGVNKKLGGLNYAECLIYSVNFQNIHNNNLADDWDATFEILRNACDSLKKQERKPFYFAPIRCICWQTK</sequence>
<dbReference type="RefSeq" id="WP_240832631.1">
    <property type="nucleotide sequence ID" value="NZ_JAKWBL010000004.1"/>
</dbReference>
<organism evidence="1 2">
    <name type="scientific">Niabella ginsengisoli</name>
    <dbReference type="NCBI Taxonomy" id="522298"/>
    <lineage>
        <taxon>Bacteria</taxon>
        <taxon>Pseudomonadati</taxon>
        <taxon>Bacteroidota</taxon>
        <taxon>Chitinophagia</taxon>
        <taxon>Chitinophagales</taxon>
        <taxon>Chitinophagaceae</taxon>
        <taxon>Niabella</taxon>
    </lineage>
</organism>
<evidence type="ECO:0000313" key="1">
    <source>
        <dbReference type="EMBL" id="MCH5600451.1"/>
    </source>
</evidence>